<dbReference type="RefSeq" id="WP_064558312.1">
    <property type="nucleotide sequence ID" value="NZ_LXER01000015.1"/>
</dbReference>
<evidence type="ECO:0000313" key="2">
    <source>
        <dbReference type="Proteomes" id="UP000078410"/>
    </source>
</evidence>
<comment type="caution">
    <text evidence="1">The sequence shown here is derived from an EMBL/GenBank/DDBJ whole genome shotgun (WGS) entry which is preliminary data.</text>
</comment>
<evidence type="ECO:0000313" key="1">
    <source>
        <dbReference type="EMBL" id="OAT32299.1"/>
    </source>
</evidence>
<dbReference type="Proteomes" id="UP000078410">
    <property type="component" value="Unassembled WGS sequence"/>
</dbReference>
<gene>
    <name evidence="1" type="ORF">M975_1434</name>
</gene>
<dbReference type="AlphaFoldDB" id="A0A1B7IRA0"/>
<accession>A0A1B7IRA0</accession>
<protein>
    <submittedName>
        <fullName evidence="1">Uncharacterized protein</fullName>
    </submittedName>
</protein>
<organism evidence="1 2">
    <name type="scientific">Buttiauxella brennerae ATCC 51605</name>
    <dbReference type="NCBI Taxonomy" id="1354251"/>
    <lineage>
        <taxon>Bacteria</taxon>
        <taxon>Pseudomonadati</taxon>
        <taxon>Pseudomonadota</taxon>
        <taxon>Gammaproteobacteria</taxon>
        <taxon>Enterobacterales</taxon>
        <taxon>Enterobacteriaceae</taxon>
        <taxon>Buttiauxella</taxon>
    </lineage>
</organism>
<dbReference type="OrthoDB" id="6638339at2"/>
<sequence>MNIAKEKVQEFHVKYNEKEFDVIYDTILSKEFKESMNRDNGVPFMSNVYDIFGGYQNSELKKLT</sequence>
<keyword evidence="2" id="KW-1185">Reference proteome</keyword>
<reference evidence="1 2" key="1">
    <citation type="submission" date="2016-04" db="EMBL/GenBank/DDBJ databases">
        <title>ATOL: Assembling a taxonomically balanced genome-scale reconstruction of the evolutionary history of the Enterobacteriaceae.</title>
        <authorList>
            <person name="Plunkett G.III."/>
            <person name="Neeno-Eckwall E.C."/>
            <person name="Glasner J.D."/>
            <person name="Perna N.T."/>
        </authorList>
    </citation>
    <scope>NUCLEOTIDE SEQUENCE [LARGE SCALE GENOMIC DNA]</scope>
    <source>
        <strain evidence="1 2">ATCC 51605</strain>
    </source>
</reference>
<proteinExistence type="predicted"/>
<dbReference type="EMBL" id="LXER01000015">
    <property type="protein sequence ID" value="OAT32299.1"/>
    <property type="molecule type" value="Genomic_DNA"/>
</dbReference>
<name>A0A1B7IRA0_9ENTR</name>
<dbReference type="PATRIC" id="fig|1354251.4.peg.1478"/>